<feature type="chain" id="PRO_5021955571" evidence="2">
    <location>
        <begin position="25"/>
        <end position="126"/>
    </location>
</feature>
<feature type="signal peptide" evidence="2">
    <location>
        <begin position="1"/>
        <end position="24"/>
    </location>
</feature>
<dbReference type="EMBL" id="CABIKM010000043">
    <property type="protein sequence ID" value="VUZ86070.1"/>
    <property type="molecule type" value="Genomic_DNA"/>
</dbReference>
<evidence type="ECO:0000256" key="1">
    <source>
        <dbReference type="SAM" id="MobiDB-lite"/>
    </source>
</evidence>
<evidence type="ECO:0000313" key="3">
    <source>
        <dbReference type="EMBL" id="VUZ86070.1"/>
    </source>
</evidence>
<feature type="compositionally biased region" description="Basic and acidic residues" evidence="1">
    <location>
        <begin position="97"/>
        <end position="107"/>
    </location>
</feature>
<protein>
    <submittedName>
        <fullName evidence="3">Histone</fullName>
    </submittedName>
</protein>
<keyword evidence="2" id="KW-0732">Signal</keyword>
<accession>A0A564ZL60</accession>
<feature type="region of interest" description="Disordered" evidence="1">
    <location>
        <begin position="97"/>
        <end position="126"/>
    </location>
</feature>
<keyword evidence="4" id="KW-1185">Reference proteome</keyword>
<sequence length="126" mass="13275">MIKKLSIVAMAGLFSVSAAGLGFADEKVIPVPVTPAMPDVRGEVKKEIKDVKSKAKQMKEQATTAVTPTVVAPVPAVTPAMPDVRGEVKKEIKDVKSKAKQMKEEAVKAVTPPIMAPVPATSGEKK</sequence>
<gene>
    <name evidence="3" type="ORF">MELA_02464</name>
</gene>
<reference evidence="3 4" key="1">
    <citation type="submission" date="2019-07" db="EMBL/GenBank/DDBJ databases">
        <authorList>
            <person name="Cremers G."/>
        </authorList>
    </citation>
    <scope>NUCLEOTIDE SEQUENCE [LARGE SCALE GENOMIC DNA]</scope>
</reference>
<organism evidence="3 4">
    <name type="scientific">Candidatus Methylomirabilis lanthanidiphila</name>
    <dbReference type="NCBI Taxonomy" id="2211376"/>
    <lineage>
        <taxon>Bacteria</taxon>
        <taxon>Candidatus Methylomirabilota</taxon>
        <taxon>Candidatus Methylomirabilia</taxon>
        <taxon>Candidatus Methylomirabilales</taxon>
        <taxon>Candidatus Methylomirabilaceae</taxon>
        <taxon>Candidatus Methylomirabilis</taxon>
    </lineage>
</organism>
<evidence type="ECO:0000256" key="2">
    <source>
        <dbReference type="SAM" id="SignalP"/>
    </source>
</evidence>
<name>A0A564ZL60_9BACT</name>
<dbReference type="Proteomes" id="UP000334340">
    <property type="component" value="Unassembled WGS sequence"/>
</dbReference>
<evidence type="ECO:0000313" key="4">
    <source>
        <dbReference type="Proteomes" id="UP000334340"/>
    </source>
</evidence>
<dbReference type="AlphaFoldDB" id="A0A564ZL60"/>
<proteinExistence type="predicted"/>